<name>A0A232FGE6_9HYME</name>
<protein>
    <submittedName>
        <fullName evidence="1">Uncharacterized protein</fullName>
    </submittedName>
</protein>
<sequence length="179" mass="20212">MSRALVLGVLGLAEHEYHDGNRGAWYPGWTVSTSFSRSKLVTRGFLGLLNTNIAKAIASEVPGAQGGQYERRLLQFYKIVTQLVKTRYSGVFRVAEHEYRDGAAMAYKVPAVQGGQYERHFQEFHGNCCKLVETGVTYHSVVYEAFTIEFGTTSEFTNSLHMQRCKLQLHVPLSICYYT</sequence>
<evidence type="ECO:0000313" key="2">
    <source>
        <dbReference type="Proteomes" id="UP000215335"/>
    </source>
</evidence>
<accession>A0A232FGE6</accession>
<organism evidence="1 2">
    <name type="scientific">Trichomalopsis sarcophagae</name>
    <dbReference type="NCBI Taxonomy" id="543379"/>
    <lineage>
        <taxon>Eukaryota</taxon>
        <taxon>Metazoa</taxon>
        <taxon>Ecdysozoa</taxon>
        <taxon>Arthropoda</taxon>
        <taxon>Hexapoda</taxon>
        <taxon>Insecta</taxon>
        <taxon>Pterygota</taxon>
        <taxon>Neoptera</taxon>
        <taxon>Endopterygota</taxon>
        <taxon>Hymenoptera</taxon>
        <taxon>Apocrita</taxon>
        <taxon>Proctotrupomorpha</taxon>
        <taxon>Chalcidoidea</taxon>
        <taxon>Pteromalidae</taxon>
        <taxon>Pteromalinae</taxon>
        <taxon>Trichomalopsis</taxon>
    </lineage>
</organism>
<dbReference type="EMBL" id="NNAY01000271">
    <property type="protein sequence ID" value="OXU29590.1"/>
    <property type="molecule type" value="Genomic_DNA"/>
</dbReference>
<dbReference type="AlphaFoldDB" id="A0A232FGE6"/>
<comment type="caution">
    <text evidence="1">The sequence shown here is derived from an EMBL/GenBank/DDBJ whole genome shotgun (WGS) entry which is preliminary data.</text>
</comment>
<reference evidence="1 2" key="1">
    <citation type="journal article" date="2017" name="Curr. Biol.">
        <title>The Evolution of Venom by Co-option of Single-Copy Genes.</title>
        <authorList>
            <person name="Martinson E.O."/>
            <person name="Mrinalini"/>
            <person name="Kelkar Y.D."/>
            <person name="Chang C.H."/>
            <person name="Werren J.H."/>
        </authorList>
    </citation>
    <scope>NUCLEOTIDE SEQUENCE [LARGE SCALE GENOMIC DNA]</scope>
    <source>
        <strain evidence="1 2">Alberta</strain>
        <tissue evidence="1">Whole body</tissue>
    </source>
</reference>
<gene>
    <name evidence="1" type="ORF">TSAR_009074</name>
</gene>
<dbReference type="Proteomes" id="UP000215335">
    <property type="component" value="Unassembled WGS sequence"/>
</dbReference>
<evidence type="ECO:0000313" key="1">
    <source>
        <dbReference type="EMBL" id="OXU29590.1"/>
    </source>
</evidence>
<proteinExistence type="predicted"/>
<keyword evidence="2" id="KW-1185">Reference proteome</keyword>